<gene>
    <name evidence="4" type="ORF">GCM10023323_06540</name>
</gene>
<dbReference type="Proteomes" id="UP001499878">
    <property type="component" value="Unassembled WGS sequence"/>
</dbReference>
<dbReference type="PANTHER" id="PTHR30055">
    <property type="entry name" value="HTH-TYPE TRANSCRIPTIONAL REGULATOR RUTR"/>
    <property type="match status" value="1"/>
</dbReference>
<keyword evidence="1 2" id="KW-0238">DNA-binding</keyword>
<dbReference type="PANTHER" id="PTHR30055:SF209">
    <property type="entry name" value="POSSIBLE TRANSCRIPTIONAL REGULATORY PROTEIN (PROBABLY TETR-FAMILY)"/>
    <property type="match status" value="1"/>
</dbReference>
<comment type="caution">
    <text evidence="4">The sequence shown here is derived from an EMBL/GenBank/DDBJ whole genome shotgun (WGS) entry which is preliminary data.</text>
</comment>
<dbReference type="SUPFAM" id="SSF46689">
    <property type="entry name" value="Homeodomain-like"/>
    <property type="match status" value="1"/>
</dbReference>
<evidence type="ECO:0000259" key="3">
    <source>
        <dbReference type="PROSITE" id="PS50977"/>
    </source>
</evidence>
<dbReference type="EMBL" id="BAABJR010000002">
    <property type="protein sequence ID" value="GAA5204269.1"/>
    <property type="molecule type" value="Genomic_DNA"/>
</dbReference>
<name>A0ABP9SYZ4_9ACTN</name>
<dbReference type="Pfam" id="PF00440">
    <property type="entry name" value="TetR_N"/>
    <property type="match status" value="1"/>
</dbReference>
<dbReference type="InterPro" id="IPR050109">
    <property type="entry name" value="HTH-type_TetR-like_transc_reg"/>
</dbReference>
<dbReference type="Gene3D" id="1.10.357.10">
    <property type="entry name" value="Tetracycline Repressor, domain 2"/>
    <property type="match status" value="1"/>
</dbReference>
<evidence type="ECO:0000313" key="4">
    <source>
        <dbReference type="EMBL" id="GAA5204269.1"/>
    </source>
</evidence>
<reference evidence="5" key="1">
    <citation type="journal article" date="2019" name="Int. J. Syst. Evol. Microbiol.">
        <title>The Global Catalogue of Microorganisms (GCM) 10K type strain sequencing project: providing services to taxonomists for standard genome sequencing and annotation.</title>
        <authorList>
            <consortium name="The Broad Institute Genomics Platform"/>
            <consortium name="The Broad Institute Genome Sequencing Center for Infectious Disease"/>
            <person name="Wu L."/>
            <person name="Ma J."/>
        </authorList>
    </citation>
    <scope>NUCLEOTIDE SEQUENCE [LARGE SCALE GENOMIC DNA]</scope>
    <source>
        <strain evidence="5">JCM 18306</strain>
    </source>
</reference>
<keyword evidence="5" id="KW-1185">Reference proteome</keyword>
<feature type="DNA-binding region" description="H-T-H motif" evidence="2">
    <location>
        <begin position="23"/>
        <end position="42"/>
    </location>
</feature>
<feature type="domain" description="HTH tetR-type" evidence="3">
    <location>
        <begin position="2"/>
        <end position="60"/>
    </location>
</feature>
<accession>A0ABP9SYZ4</accession>
<dbReference type="RefSeq" id="WP_345626282.1">
    <property type="nucleotide sequence ID" value="NZ_BAABJR010000002.1"/>
</dbReference>
<sequence>MTTTRARILRAAERELGRDPDSSLTEIAAAAGVARRTLYGHFAGRDALVGGLVEEAAEAVLHAIGGTDAPAPDDDPAVALARFVLDLWPIGDRYGTLIALARHRGLGPEGVSTILAPARDRLAGILARGRRAGVFHTAVPARVLGAALEAHLLALLGCARRGVWDDDGTGAAVAALIVAGVGADAATGAVRALRGEG</sequence>
<organism evidence="4 5">
    <name type="scientific">Streptomyces thinghirensis</name>
    <dbReference type="NCBI Taxonomy" id="551547"/>
    <lineage>
        <taxon>Bacteria</taxon>
        <taxon>Bacillati</taxon>
        <taxon>Actinomycetota</taxon>
        <taxon>Actinomycetes</taxon>
        <taxon>Kitasatosporales</taxon>
        <taxon>Streptomycetaceae</taxon>
        <taxon>Streptomyces</taxon>
    </lineage>
</organism>
<dbReference type="PROSITE" id="PS50977">
    <property type="entry name" value="HTH_TETR_2"/>
    <property type="match status" value="1"/>
</dbReference>
<dbReference type="InterPro" id="IPR009057">
    <property type="entry name" value="Homeodomain-like_sf"/>
</dbReference>
<protein>
    <submittedName>
        <fullName evidence="4">TetR/AcrR family transcriptional regulator</fullName>
    </submittedName>
</protein>
<dbReference type="InterPro" id="IPR001647">
    <property type="entry name" value="HTH_TetR"/>
</dbReference>
<evidence type="ECO:0000256" key="2">
    <source>
        <dbReference type="PROSITE-ProRule" id="PRU00335"/>
    </source>
</evidence>
<evidence type="ECO:0000313" key="5">
    <source>
        <dbReference type="Proteomes" id="UP001499878"/>
    </source>
</evidence>
<evidence type="ECO:0000256" key="1">
    <source>
        <dbReference type="ARBA" id="ARBA00023125"/>
    </source>
</evidence>
<proteinExistence type="predicted"/>